<feature type="compositionally biased region" description="Pro residues" evidence="1">
    <location>
        <begin position="28"/>
        <end position="38"/>
    </location>
</feature>
<keyword evidence="3" id="KW-1185">Reference proteome</keyword>
<protein>
    <submittedName>
        <fullName evidence="2">Uncharacterized protein</fullName>
    </submittedName>
</protein>
<organism evidence="2 3">
    <name type="scientific">Candolleomyces aberdarensis</name>
    <dbReference type="NCBI Taxonomy" id="2316362"/>
    <lineage>
        <taxon>Eukaryota</taxon>
        <taxon>Fungi</taxon>
        <taxon>Dikarya</taxon>
        <taxon>Basidiomycota</taxon>
        <taxon>Agaricomycotina</taxon>
        <taxon>Agaricomycetes</taxon>
        <taxon>Agaricomycetidae</taxon>
        <taxon>Agaricales</taxon>
        <taxon>Agaricineae</taxon>
        <taxon>Psathyrellaceae</taxon>
        <taxon>Candolleomyces</taxon>
    </lineage>
</organism>
<evidence type="ECO:0000313" key="3">
    <source>
        <dbReference type="Proteomes" id="UP000290288"/>
    </source>
</evidence>
<dbReference type="AlphaFoldDB" id="A0A4Q2DF07"/>
<sequence>MWNNQQLNQLNHGNGIPWQNLVQGQLVPPVPGQAPIVPPGGGANAGNAAAPNAAPQGLPLNPQQPPSQPQWARHPQQRPQGQNPTTRR</sequence>
<reference evidence="2 3" key="1">
    <citation type="submission" date="2019-01" db="EMBL/GenBank/DDBJ databases">
        <title>Draft genome sequence of Psathyrella aberdarensis IHI B618.</title>
        <authorList>
            <person name="Buettner E."/>
            <person name="Kellner H."/>
        </authorList>
    </citation>
    <scope>NUCLEOTIDE SEQUENCE [LARGE SCALE GENOMIC DNA]</scope>
    <source>
        <strain evidence="2 3">IHI B618</strain>
    </source>
</reference>
<gene>
    <name evidence="2" type="ORF">EST38_g8294</name>
</gene>
<dbReference type="Proteomes" id="UP000290288">
    <property type="component" value="Unassembled WGS sequence"/>
</dbReference>
<dbReference type="EMBL" id="SDEE01000331">
    <property type="protein sequence ID" value="RXW17561.1"/>
    <property type="molecule type" value="Genomic_DNA"/>
</dbReference>
<proteinExistence type="predicted"/>
<feature type="compositionally biased region" description="Low complexity" evidence="1">
    <location>
        <begin position="45"/>
        <end position="61"/>
    </location>
</feature>
<name>A0A4Q2DF07_9AGAR</name>
<accession>A0A4Q2DF07</accession>
<comment type="caution">
    <text evidence="2">The sequence shown here is derived from an EMBL/GenBank/DDBJ whole genome shotgun (WGS) entry which is preliminary data.</text>
</comment>
<feature type="compositionally biased region" description="Polar residues" evidence="1">
    <location>
        <begin position="77"/>
        <end position="88"/>
    </location>
</feature>
<evidence type="ECO:0000256" key="1">
    <source>
        <dbReference type="SAM" id="MobiDB-lite"/>
    </source>
</evidence>
<feature type="region of interest" description="Disordered" evidence="1">
    <location>
        <begin position="25"/>
        <end position="88"/>
    </location>
</feature>
<evidence type="ECO:0000313" key="2">
    <source>
        <dbReference type="EMBL" id="RXW17561.1"/>
    </source>
</evidence>